<evidence type="ECO:0000313" key="2">
    <source>
        <dbReference type="EMBL" id="AGE93647.1"/>
    </source>
</evidence>
<dbReference type="SUPFAM" id="SSF82771">
    <property type="entry name" value="GIY-YIG endonuclease"/>
    <property type="match status" value="1"/>
</dbReference>
<reference evidence="2" key="2">
    <citation type="submission" date="2012-12" db="EMBL/GenBank/DDBJ databases">
        <authorList>
            <person name="Lang B.F."/>
        </authorList>
    </citation>
    <scope>NUCLEOTIDE SEQUENCE</scope>
    <source>
        <strain evidence="2">CCAP 1552/2</strain>
    </source>
</reference>
<protein>
    <recommendedName>
        <fullName evidence="1">GIY-YIG domain-containing protein</fullName>
    </recommendedName>
</protein>
<dbReference type="RefSeq" id="YP_007476146.1">
    <property type="nucleotide sequence ID" value="NC_020369.1"/>
</dbReference>
<dbReference type="AlphaFoldDB" id="M1JZP0"/>
<sequence>MIKIINKFYEIPKTLVTLFSTLSSPSSPSPVIVYHDVASHKASIVRLNNNKSGIYCWVNLINGKTYIGSSLNLGSRLRDYFKHSFLIHPKNNKLLIYKAILKYGYSNFKLEILEYCDVSVLIEREQYYIDTFKPSYNILTVAYSSLGFKHSEESLSKLRSHLSILNQETAFKVHVTDIVNNTTTVYDSVRKAALALNTDLKSLKYHENKKSPKKPFKGRFLINIIRH</sequence>
<name>M1JZP0_9EUKA</name>
<feature type="domain" description="GIY-YIG" evidence="1">
    <location>
        <begin position="50"/>
        <end position="138"/>
    </location>
</feature>
<organism evidence="2">
    <name type="scientific">Nuclearia simplex</name>
    <dbReference type="NCBI Taxonomy" id="154970"/>
    <lineage>
        <taxon>Eukaryota</taxon>
        <taxon>Rotosphaerida</taxon>
        <taxon>Nucleariidae</taxon>
        <taxon>Nuclearia</taxon>
    </lineage>
</organism>
<accession>M1JZP0</accession>
<dbReference type="PROSITE" id="PS50164">
    <property type="entry name" value="GIY_YIG"/>
    <property type="match status" value="1"/>
</dbReference>
<reference evidence="2" key="1">
    <citation type="journal article" date="2009" name="BMC Evol. Biol.">
        <title>Phylogenomic analyses predict sistergroup relationship of nucleariids and fungi and paraphyly of zygomycetes with significant support.</title>
        <authorList>
            <person name="Liu Y."/>
            <person name="Steenkamp E.T."/>
            <person name="Brinkmann H."/>
            <person name="Forget L."/>
            <person name="Philippe H."/>
            <person name="Lang B.F."/>
        </authorList>
    </citation>
    <scope>NUCLEOTIDE SEQUENCE</scope>
    <source>
        <strain evidence="2">CCAP 1552/2</strain>
    </source>
</reference>
<dbReference type="Pfam" id="PF01541">
    <property type="entry name" value="GIY-YIG"/>
    <property type="match status" value="1"/>
</dbReference>
<keyword evidence="2" id="KW-0496">Mitochondrion</keyword>
<dbReference type="InterPro" id="IPR000305">
    <property type="entry name" value="GIY-YIG_endonuc"/>
</dbReference>
<dbReference type="Pfam" id="PF07453">
    <property type="entry name" value="NUMOD1"/>
    <property type="match status" value="1"/>
</dbReference>
<dbReference type="InterPro" id="IPR010896">
    <property type="entry name" value="NUMOD1"/>
</dbReference>
<dbReference type="GeneID" id="14659527"/>
<evidence type="ECO:0000259" key="1">
    <source>
        <dbReference type="PROSITE" id="PS50164"/>
    </source>
</evidence>
<dbReference type="InterPro" id="IPR006350">
    <property type="entry name" value="Intron_endoG1"/>
</dbReference>
<dbReference type="CDD" id="cd10445">
    <property type="entry name" value="GIY-YIG_bI1_like"/>
    <property type="match status" value="1"/>
</dbReference>
<geneLocation type="mitochondrion" evidence="2"/>
<gene>
    <name evidence="2" type="primary">orf227</name>
</gene>
<dbReference type="GO" id="GO:0004519">
    <property type="term" value="F:endonuclease activity"/>
    <property type="evidence" value="ECO:0007669"/>
    <property type="project" value="InterPro"/>
</dbReference>
<dbReference type="SMART" id="SM00465">
    <property type="entry name" value="GIYc"/>
    <property type="match status" value="1"/>
</dbReference>
<dbReference type="NCBIfam" id="TIGR01453">
    <property type="entry name" value="grpIintron_endo"/>
    <property type="match status" value="1"/>
</dbReference>
<dbReference type="EMBL" id="KC573039">
    <property type="protein sequence ID" value="AGE93647.1"/>
    <property type="molecule type" value="Genomic_DNA"/>
</dbReference>
<dbReference type="Gene3D" id="3.40.1440.10">
    <property type="entry name" value="GIY-YIG endonuclease"/>
    <property type="match status" value="1"/>
</dbReference>
<dbReference type="InterPro" id="IPR035901">
    <property type="entry name" value="GIY-YIG_endonuc_sf"/>
</dbReference>
<proteinExistence type="predicted"/>